<dbReference type="Proteomes" id="UP000241769">
    <property type="component" value="Unassembled WGS sequence"/>
</dbReference>
<evidence type="ECO:0000313" key="1">
    <source>
        <dbReference type="EMBL" id="PRP77719.1"/>
    </source>
</evidence>
<protein>
    <submittedName>
        <fullName evidence="1">Uncharacterized protein</fullName>
    </submittedName>
</protein>
<name>A0A2P6N198_9EUKA</name>
<reference evidence="1 2" key="1">
    <citation type="journal article" date="2018" name="Genome Biol. Evol.">
        <title>Multiple Roots of Fruiting Body Formation in Amoebozoa.</title>
        <authorList>
            <person name="Hillmann F."/>
            <person name="Forbes G."/>
            <person name="Novohradska S."/>
            <person name="Ferling I."/>
            <person name="Riege K."/>
            <person name="Groth M."/>
            <person name="Westermann M."/>
            <person name="Marz M."/>
            <person name="Spaller T."/>
            <person name="Winckler T."/>
            <person name="Schaap P."/>
            <person name="Glockner G."/>
        </authorList>
    </citation>
    <scope>NUCLEOTIDE SEQUENCE [LARGE SCALE GENOMIC DNA]</scope>
    <source>
        <strain evidence="1 2">Jena</strain>
    </source>
</reference>
<gene>
    <name evidence="1" type="ORF">PROFUN_00580</name>
</gene>
<dbReference type="EMBL" id="MDYQ01000257">
    <property type="protein sequence ID" value="PRP77719.1"/>
    <property type="molecule type" value="Genomic_DNA"/>
</dbReference>
<accession>A0A2P6N198</accession>
<comment type="caution">
    <text evidence="1">The sequence shown here is derived from an EMBL/GenBank/DDBJ whole genome shotgun (WGS) entry which is preliminary data.</text>
</comment>
<evidence type="ECO:0000313" key="2">
    <source>
        <dbReference type="Proteomes" id="UP000241769"/>
    </source>
</evidence>
<dbReference type="InParanoid" id="A0A2P6N198"/>
<proteinExistence type="predicted"/>
<keyword evidence="2" id="KW-1185">Reference proteome</keyword>
<dbReference type="AlphaFoldDB" id="A0A2P6N198"/>
<sequence>MSLELQLEEMFKTIEQKDKFITKQMMSLEKYKSHDIACCQQFLVYTATVCADGADGRLWCAGGGLQY</sequence>
<organism evidence="1 2">
    <name type="scientific">Planoprotostelium fungivorum</name>
    <dbReference type="NCBI Taxonomy" id="1890364"/>
    <lineage>
        <taxon>Eukaryota</taxon>
        <taxon>Amoebozoa</taxon>
        <taxon>Evosea</taxon>
        <taxon>Variosea</taxon>
        <taxon>Cavosteliida</taxon>
        <taxon>Cavosteliaceae</taxon>
        <taxon>Planoprotostelium</taxon>
    </lineage>
</organism>